<reference evidence="1 2" key="1">
    <citation type="submission" date="2019-05" db="EMBL/GenBank/DDBJ databases">
        <title>Algicella ahnfeltiae gen. nov., sp. nov., a novel marine bacterium of the family Flavobacteriaceae isolated from a red alga.</title>
        <authorList>
            <person name="Nedashkovskaya O.I."/>
            <person name="Kukhlevskiy A.D."/>
            <person name="Kim S.-G."/>
            <person name="Zhukova N.V."/>
            <person name="Mikhailov V.V."/>
        </authorList>
    </citation>
    <scope>NUCLEOTIDE SEQUENCE [LARGE SCALE GENOMIC DNA]</scope>
    <source>
        <strain evidence="1 2">10Alg115</strain>
    </source>
</reference>
<organism evidence="1 2">
    <name type="scientific">Aureibaculum algae</name>
    <dbReference type="NCBI Taxonomy" id="2584122"/>
    <lineage>
        <taxon>Bacteria</taxon>
        <taxon>Pseudomonadati</taxon>
        <taxon>Bacteroidota</taxon>
        <taxon>Flavobacteriia</taxon>
        <taxon>Flavobacteriales</taxon>
        <taxon>Flavobacteriaceae</taxon>
        <taxon>Aureibaculum</taxon>
    </lineage>
</organism>
<name>A0A5B7TNI5_9FLAO</name>
<dbReference type="AlphaFoldDB" id="A0A5B7TNI5"/>
<evidence type="ECO:0000313" key="2">
    <source>
        <dbReference type="Proteomes" id="UP000306229"/>
    </source>
</evidence>
<accession>A0A5B7TNI5</accession>
<dbReference type="KEGG" id="fbe:FF125_06925"/>
<protein>
    <submittedName>
        <fullName evidence="1">Uncharacterized protein</fullName>
    </submittedName>
</protein>
<dbReference type="EMBL" id="CP040749">
    <property type="protein sequence ID" value="QCX38175.1"/>
    <property type="molecule type" value="Genomic_DNA"/>
</dbReference>
<evidence type="ECO:0000313" key="1">
    <source>
        <dbReference type="EMBL" id="QCX38175.1"/>
    </source>
</evidence>
<sequence length="174" mass="20120">MEKIRNYTDDEFGLFLVSELTELKDIELTILKGHILTEFAINCYLESISENKNSDFFKENFNYSSKIKLLLHFGNYSGPGGEYIIKSLEVLNKLRNTIAHSLTINHHLIKEFLAIIRKISPSKGNFNNEKLPEQHRLESGIAFVCGMIFGRYCEIRNKKTKPNTVSYVKHFPES</sequence>
<keyword evidence="2" id="KW-1185">Reference proteome</keyword>
<dbReference type="Proteomes" id="UP000306229">
    <property type="component" value="Chromosome"/>
</dbReference>
<dbReference type="RefSeq" id="WP_138949076.1">
    <property type="nucleotide sequence ID" value="NZ_CP040749.1"/>
</dbReference>
<gene>
    <name evidence="1" type="ORF">FF125_06925</name>
</gene>
<dbReference type="OrthoDB" id="1435503at2"/>
<proteinExistence type="predicted"/>